<comment type="similarity">
    <text evidence="1">Belongs to the leucine-binding protein family.</text>
</comment>
<name>A0ABP7FYF4_9ACTN</name>
<dbReference type="InterPro" id="IPR023393">
    <property type="entry name" value="START-like_dom_sf"/>
</dbReference>
<evidence type="ECO:0000313" key="7">
    <source>
        <dbReference type="Proteomes" id="UP001499884"/>
    </source>
</evidence>
<dbReference type="PANTHER" id="PTHR47628:SF1">
    <property type="entry name" value="ALIPHATIC AMIDASE EXPRESSION-REGULATING PROTEIN"/>
    <property type="match status" value="1"/>
</dbReference>
<keyword evidence="4" id="KW-0029">Amino-acid transport</keyword>
<keyword evidence="7" id="KW-1185">Reference proteome</keyword>
<evidence type="ECO:0000256" key="4">
    <source>
        <dbReference type="ARBA" id="ARBA00022970"/>
    </source>
</evidence>
<dbReference type="InterPro" id="IPR000709">
    <property type="entry name" value="Leu_Ile_Val-bd"/>
</dbReference>
<dbReference type="InterPro" id="IPR028082">
    <property type="entry name" value="Peripla_BP_I"/>
</dbReference>
<evidence type="ECO:0000256" key="2">
    <source>
        <dbReference type="ARBA" id="ARBA00022448"/>
    </source>
</evidence>
<dbReference type="Gene3D" id="3.30.530.20">
    <property type="match status" value="1"/>
</dbReference>
<dbReference type="SUPFAM" id="SSF55961">
    <property type="entry name" value="Bet v1-like"/>
    <property type="match status" value="1"/>
</dbReference>
<protein>
    <recommendedName>
        <fullName evidence="5">Leucine-binding protein domain-containing protein</fullName>
    </recommendedName>
</protein>
<gene>
    <name evidence="6" type="ORF">GCM10023082_49290</name>
</gene>
<dbReference type="PANTHER" id="PTHR47628">
    <property type="match status" value="1"/>
</dbReference>
<dbReference type="RefSeq" id="WP_345651586.1">
    <property type="nucleotide sequence ID" value="NZ_BAABEP010000043.1"/>
</dbReference>
<keyword evidence="2" id="KW-0813">Transport</keyword>
<comment type="caution">
    <text evidence="6">The sequence shown here is derived from an EMBL/GenBank/DDBJ whole genome shotgun (WGS) entry which is preliminary data.</text>
</comment>
<dbReference type="PRINTS" id="PR00337">
    <property type="entry name" value="LEUILEVALBP"/>
</dbReference>
<evidence type="ECO:0000256" key="3">
    <source>
        <dbReference type="ARBA" id="ARBA00022729"/>
    </source>
</evidence>
<reference evidence="7" key="1">
    <citation type="journal article" date="2019" name="Int. J. Syst. Evol. Microbiol.">
        <title>The Global Catalogue of Microorganisms (GCM) 10K type strain sequencing project: providing services to taxonomists for standard genome sequencing and annotation.</title>
        <authorList>
            <consortium name="The Broad Institute Genomics Platform"/>
            <consortium name="The Broad Institute Genome Sequencing Center for Infectious Disease"/>
            <person name="Wu L."/>
            <person name="Ma J."/>
        </authorList>
    </citation>
    <scope>NUCLEOTIDE SEQUENCE [LARGE SCALE GENOMIC DNA]</scope>
    <source>
        <strain evidence="7">JCM 30846</strain>
    </source>
</reference>
<evidence type="ECO:0000313" key="6">
    <source>
        <dbReference type="EMBL" id="GAA3746920.1"/>
    </source>
</evidence>
<dbReference type="Gene3D" id="3.40.50.2300">
    <property type="match status" value="2"/>
</dbReference>
<keyword evidence="3" id="KW-0732">Signal</keyword>
<feature type="domain" description="Leucine-binding protein" evidence="5">
    <location>
        <begin position="129"/>
        <end position="455"/>
    </location>
</feature>
<sequence length="469" mass="50595">MSDLVLAATETVAFEREDVFAGFAGTNGWLFGCRCDRLTVGGTVSLSVPFGGESGAFRIYGRITAVIPETEIVITHHQPWSGRLRLRLSSVGPMRTRVRLTAEIGEEGVYWLMRRSGFPTPEPAASGAVRIGLLTSKSGPGAVYALATENTARLAVEELNEDGGIRGTAAQLVVGDDGTDPSLAAIEAARLVRAGCRLIVASVTSASFGPVRRVAARAGVPVIQPLLNEGGGSNAFSMRLGERPALQLRAAVKPIMRATGSRNWFLVGHDYSWSLAAGRHARRHIPESGGRVAGEARTRLGSHDYSRVIDQIQASRADLVLSTLVGQDEVEFERQSYAAGLRAQTNTLSLVFEEGTREHVGAPAALGVWSALGYFQNLEGEHNTEFLRRYRQRFGRWAPLVSTTSESVYTAIKLYAQAAVANPSAPVVAGIRMQRLDVPRGRLSFGDHETYDHRISLAQSTPDYLKVLG</sequence>
<proteinExistence type="inferred from homology"/>
<dbReference type="EMBL" id="BAABEP010000043">
    <property type="protein sequence ID" value="GAA3746920.1"/>
    <property type="molecule type" value="Genomic_DNA"/>
</dbReference>
<organism evidence="6 7">
    <name type="scientific">Streptomyces tremellae</name>
    <dbReference type="NCBI Taxonomy" id="1124239"/>
    <lineage>
        <taxon>Bacteria</taxon>
        <taxon>Bacillati</taxon>
        <taxon>Actinomycetota</taxon>
        <taxon>Actinomycetes</taxon>
        <taxon>Kitasatosporales</taxon>
        <taxon>Streptomycetaceae</taxon>
        <taxon>Streptomyces</taxon>
    </lineage>
</organism>
<accession>A0ABP7FYF4</accession>
<dbReference type="Pfam" id="PF13458">
    <property type="entry name" value="Peripla_BP_6"/>
    <property type="match status" value="1"/>
</dbReference>
<dbReference type="SUPFAM" id="SSF53822">
    <property type="entry name" value="Periplasmic binding protein-like I"/>
    <property type="match status" value="1"/>
</dbReference>
<dbReference type="Proteomes" id="UP001499884">
    <property type="component" value="Unassembled WGS sequence"/>
</dbReference>
<dbReference type="InterPro" id="IPR028081">
    <property type="entry name" value="Leu-bd"/>
</dbReference>
<evidence type="ECO:0000259" key="5">
    <source>
        <dbReference type="Pfam" id="PF13458"/>
    </source>
</evidence>
<evidence type="ECO:0000256" key="1">
    <source>
        <dbReference type="ARBA" id="ARBA00010062"/>
    </source>
</evidence>